<dbReference type="PANTHER" id="PTHR31672:SF10">
    <property type="entry name" value="F-BOX DOMAIN-CONTAINING PROTEIN"/>
    <property type="match status" value="1"/>
</dbReference>
<dbReference type="Proteomes" id="UP001237642">
    <property type="component" value="Unassembled WGS sequence"/>
</dbReference>
<protein>
    <recommendedName>
        <fullName evidence="4">F-box protein</fullName>
    </recommendedName>
</protein>
<dbReference type="PANTHER" id="PTHR31672">
    <property type="entry name" value="BNACNNG10540D PROTEIN"/>
    <property type="match status" value="1"/>
</dbReference>
<dbReference type="NCBIfam" id="TIGR01640">
    <property type="entry name" value="F_box_assoc_1"/>
    <property type="match status" value="1"/>
</dbReference>
<evidence type="ECO:0000313" key="3">
    <source>
        <dbReference type="Proteomes" id="UP001237642"/>
    </source>
</evidence>
<evidence type="ECO:0000313" key="2">
    <source>
        <dbReference type="EMBL" id="KAK1367969.1"/>
    </source>
</evidence>
<feature type="region of interest" description="Disordered" evidence="1">
    <location>
        <begin position="1"/>
        <end position="30"/>
    </location>
</feature>
<sequence>MVKNGKTKKKYHKPTKPHHHSSPPAAQENKPITVKTLPAHLILEIFYRTPVKSLLLLGNSRRGVALLGLDQSPVTVFNIDRNFTTRPNYPRKINFTDFSKNMVVAGSINGIVCLAHFKEMLGRYVALWNPGVNCWSPIELVEDKSFTDGMSVGFGYDAVSDDYKIICIVPALGDFGWSFLQVYSANRGCWVDVGRGGILPFCADKGLRHCNFIIRGVPYWVGIDEGDEATPDPVELLGKIDPCTNSYFKILYPRHVKNKCTKVYPVNLRDSVAALIHSPGECPNEMVDLYVLDENTAKWTKMYSIGPFAFEGLWIPQCFSTGEIVLETWTGNKNPASSLVTYFCDPKTNLVVPNTEIEALGPLWYESFSHVESLARIKGMVQIGKEHKERKKTNSKIKNWTEFLSKEFESVLHL</sequence>
<name>A0AAD8MCS8_9APIA</name>
<dbReference type="InterPro" id="IPR017451">
    <property type="entry name" value="F-box-assoc_interact_dom"/>
</dbReference>
<organism evidence="2 3">
    <name type="scientific">Heracleum sosnowskyi</name>
    <dbReference type="NCBI Taxonomy" id="360622"/>
    <lineage>
        <taxon>Eukaryota</taxon>
        <taxon>Viridiplantae</taxon>
        <taxon>Streptophyta</taxon>
        <taxon>Embryophyta</taxon>
        <taxon>Tracheophyta</taxon>
        <taxon>Spermatophyta</taxon>
        <taxon>Magnoliopsida</taxon>
        <taxon>eudicotyledons</taxon>
        <taxon>Gunneridae</taxon>
        <taxon>Pentapetalae</taxon>
        <taxon>asterids</taxon>
        <taxon>campanulids</taxon>
        <taxon>Apiales</taxon>
        <taxon>Apiaceae</taxon>
        <taxon>Apioideae</taxon>
        <taxon>apioid superclade</taxon>
        <taxon>Tordylieae</taxon>
        <taxon>Tordyliinae</taxon>
        <taxon>Heracleum</taxon>
    </lineage>
</organism>
<accession>A0AAD8MCS8</accession>
<evidence type="ECO:0000256" key="1">
    <source>
        <dbReference type="SAM" id="MobiDB-lite"/>
    </source>
</evidence>
<dbReference type="AlphaFoldDB" id="A0AAD8MCS8"/>
<comment type="caution">
    <text evidence="2">The sequence shown here is derived from an EMBL/GenBank/DDBJ whole genome shotgun (WGS) entry which is preliminary data.</text>
</comment>
<reference evidence="2" key="1">
    <citation type="submission" date="2023-02" db="EMBL/GenBank/DDBJ databases">
        <title>Genome of toxic invasive species Heracleum sosnowskyi carries increased number of genes despite the absence of recent whole-genome duplications.</title>
        <authorList>
            <person name="Schelkunov M."/>
            <person name="Shtratnikova V."/>
            <person name="Makarenko M."/>
            <person name="Klepikova A."/>
            <person name="Omelchenko D."/>
            <person name="Novikova G."/>
            <person name="Obukhova E."/>
            <person name="Bogdanov V."/>
            <person name="Penin A."/>
            <person name="Logacheva M."/>
        </authorList>
    </citation>
    <scope>NUCLEOTIDE SEQUENCE</scope>
    <source>
        <strain evidence="2">Hsosn_3</strain>
        <tissue evidence="2">Leaf</tissue>
    </source>
</reference>
<gene>
    <name evidence="2" type="ORF">POM88_034061</name>
</gene>
<feature type="compositionally biased region" description="Basic residues" evidence="1">
    <location>
        <begin position="1"/>
        <end position="21"/>
    </location>
</feature>
<reference evidence="2" key="2">
    <citation type="submission" date="2023-05" db="EMBL/GenBank/DDBJ databases">
        <authorList>
            <person name="Schelkunov M.I."/>
        </authorList>
    </citation>
    <scope>NUCLEOTIDE SEQUENCE</scope>
    <source>
        <strain evidence="2">Hsosn_3</strain>
        <tissue evidence="2">Leaf</tissue>
    </source>
</reference>
<dbReference type="InterPro" id="IPR050796">
    <property type="entry name" value="SCF_F-box_component"/>
</dbReference>
<proteinExistence type="predicted"/>
<keyword evidence="3" id="KW-1185">Reference proteome</keyword>
<dbReference type="EMBL" id="JAUIZM010000008">
    <property type="protein sequence ID" value="KAK1367969.1"/>
    <property type="molecule type" value="Genomic_DNA"/>
</dbReference>
<evidence type="ECO:0008006" key="4">
    <source>
        <dbReference type="Google" id="ProtNLM"/>
    </source>
</evidence>